<dbReference type="AlphaFoldDB" id="A0A066VY78"/>
<comment type="caution">
    <text evidence="2">The sequence shown here is derived from an EMBL/GenBank/DDBJ whole genome shotgun (WGS) entry which is preliminary data.</text>
</comment>
<keyword evidence="3" id="KW-1185">Reference proteome</keyword>
<dbReference type="EMBL" id="JMSN01000058">
    <property type="protein sequence ID" value="KDN43769.1"/>
    <property type="molecule type" value="Genomic_DNA"/>
</dbReference>
<feature type="compositionally biased region" description="Low complexity" evidence="1">
    <location>
        <begin position="415"/>
        <end position="435"/>
    </location>
</feature>
<protein>
    <submittedName>
        <fullName evidence="2">Uncharacterized protein</fullName>
    </submittedName>
</protein>
<feature type="region of interest" description="Disordered" evidence="1">
    <location>
        <begin position="1"/>
        <end position="68"/>
    </location>
</feature>
<dbReference type="GeneID" id="25266575"/>
<organism evidence="2 3">
    <name type="scientific">Tilletiaria anomala (strain ATCC 24038 / CBS 436.72 / UBC 951)</name>
    <dbReference type="NCBI Taxonomy" id="1037660"/>
    <lineage>
        <taxon>Eukaryota</taxon>
        <taxon>Fungi</taxon>
        <taxon>Dikarya</taxon>
        <taxon>Basidiomycota</taxon>
        <taxon>Ustilaginomycotina</taxon>
        <taxon>Exobasidiomycetes</taxon>
        <taxon>Georgefischeriales</taxon>
        <taxon>Tilletiariaceae</taxon>
        <taxon>Tilletiaria</taxon>
    </lineage>
</organism>
<feature type="compositionally biased region" description="Basic and acidic residues" evidence="1">
    <location>
        <begin position="670"/>
        <end position="679"/>
    </location>
</feature>
<dbReference type="STRING" id="1037660.A0A066VY78"/>
<name>A0A066VY78_TILAU</name>
<feature type="compositionally biased region" description="Low complexity" evidence="1">
    <location>
        <begin position="27"/>
        <end position="39"/>
    </location>
</feature>
<gene>
    <name evidence="2" type="ORF">K437DRAFT_274794</name>
</gene>
<feature type="compositionally biased region" description="Pro residues" evidence="1">
    <location>
        <begin position="655"/>
        <end position="669"/>
    </location>
</feature>
<feature type="region of interest" description="Disordered" evidence="1">
    <location>
        <begin position="502"/>
        <end position="533"/>
    </location>
</feature>
<dbReference type="OrthoDB" id="2538032at2759"/>
<dbReference type="Proteomes" id="UP000027361">
    <property type="component" value="Unassembled WGS sequence"/>
</dbReference>
<dbReference type="InParanoid" id="A0A066VY78"/>
<feature type="region of interest" description="Disordered" evidence="1">
    <location>
        <begin position="655"/>
        <end position="686"/>
    </location>
</feature>
<evidence type="ECO:0000313" key="2">
    <source>
        <dbReference type="EMBL" id="KDN43769.1"/>
    </source>
</evidence>
<dbReference type="RefSeq" id="XP_013242484.1">
    <property type="nucleotide sequence ID" value="XM_013387030.1"/>
</dbReference>
<accession>A0A066VY78</accession>
<feature type="compositionally biased region" description="Low complexity" evidence="1">
    <location>
        <begin position="225"/>
        <end position="247"/>
    </location>
</feature>
<evidence type="ECO:0000313" key="3">
    <source>
        <dbReference type="Proteomes" id="UP000027361"/>
    </source>
</evidence>
<reference evidence="2 3" key="1">
    <citation type="submission" date="2014-05" db="EMBL/GenBank/DDBJ databases">
        <title>Draft genome sequence of a rare smut relative, Tilletiaria anomala UBC 951.</title>
        <authorList>
            <consortium name="DOE Joint Genome Institute"/>
            <person name="Toome M."/>
            <person name="Kuo A."/>
            <person name="Henrissat B."/>
            <person name="Lipzen A."/>
            <person name="Tritt A."/>
            <person name="Yoshinaga Y."/>
            <person name="Zane M."/>
            <person name="Barry K."/>
            <person name="Grigoriev I.V."/>
            <person name="Spatafora J.W."/>
            <person name="Aimea M.C."/>
        </authorList>
    </citation>
    <scope>NUCLEOTIDE SEQUENCE [LARGE SCALE GENOMIC DNA]</scope>
    <source>
        <strain evidence="2 3">UBC 951</strain>
    </source>
</reference>
<feature type="region of interest" description="Disordered" evidence="1">
    <location>
        <begin position="716"/>
        <end position="771"/>
    </location>
</feature>
<proteinExistence type="predicted"/>
<feature type="compositionally biased region" description="Low complexity" evidence="1">
    <location>
        <begin position="747"/>
        <end position="765"/>
    </location>
</feature>
<feature type="compositionally biased region" description="Low complexity" evidence="1">
    <location>
        <begin position="116"/>
        <end position="127"/>
    </location>
</feature>
<feature type="region of interest" description="Disordered" evidence="1">
    <location>
        <begin position="379"/>
        <end position="436"/>
    </location>
</feature>
<feature type="region of interest" description="Disordered" evidence="1">
    <location>
        <begin position="106"/>
        <end position="143"/>
    </location>
</feature>
<feature type="region of interest" description="Disordered" evidence="1">
    <location>
        <begin position="200"/>
        <end position="219"/>
    </location>
</feature>
<feature type="region of interest" description="Disordered" evidence="1">
    <location>
        <begin position="224"/>
        <end position="247"/>
    </location>
</feature>
<sequence>MSAPEPARSASGTHAPAVDAAAERSSSHAAQAQSSTQQQQRHDRAAPAPNTGAFDWANNKTPSEKMPIALHDDPHEMGMLHDGPACCSETLGTSGPRQGTMLTSVSPVRRASQLSAPGTAPATTPAAVFPSANDMPADPDAAESLTRSLFVTPPPPSPAASAYTASSAFITGAAVGAGGTAADAPFGAAAAAATAAHNSQSHMPSPAYSPGPSSPNLFARGVVHSSMRSPRARSPARAPASASATGSTAIISRAHTASPSTALPFAHTAGGALAAAAGSWSTSPTMPHTAAVPAPAASASGNTLAAAAPAIFERDIEHRDASHLLSKSEAIDVAIPSVLSDAVEALQEFGPEELEIIEPQTASPPLALSASALSSHTQSAELAAQAHAHKPSSVASLHSGPLSMHGSAPLSLSLSRAGSTPASGSGSGSGASSPRQYSAMMAPLDAGTSGFAASSPSPPLSYASGMDDQPLPAGSLAAQIAEKFAPSAPPAIGTMFAAAGAGASGGKERQQRPSSSYSGSVAHGMGGSGARAMSPIRGRLADISPTRATFSLGSWPPSGSASPRSARAALHLAQMKALQSPGPSPVAITEPLSSAGLTAPAVAGSGSGLLTPCSVHLPGSGVLPAALGPVASSPSPSLSPSSSFHLPTAMAFPSLPLPNPYRSPSPPPHDPTEAADGERPAPSSISVDGAVISGTEVATAQTSLDGLADVITSNAPVAFPSGSTAEDAAPYSSRGSPLRERKAFLFTPGSGSGSCSASGSGATSPVTPTSALPHATDAQLAIRRSAALSASSLPFSSSGTVGGAGEGRPARRLSFFAPADMINAAKAEVHTFDEAVRQSAEVESHQHGLGLALGGVAGAASPAGVRSTFMARSFSGN</sequence>
<evidence type="ECO:0000256" key="1">
    <source>
        <dbReference type="SAM" id="MobiDB-lite"/>
    </source>
</evidence>
<dbReference type="HOGENOM" id="CLU_327947_0_0_1"/>
<dbReference type="OMA" id="ANAQMHI"/>